<evidence type="ECO:0000313" key="9">
    <source>
        <dbReference type="Proteomes" id="UP000198406"/>
    </source>
</evidence>
<reference evidence="8 9" key="1">
    <citation type="journal article" date="2015" name="Plant Cell">
        <title>Oil accumulation by the oleaginous diatom Fistulifera solaris as revealed by the genome and transcriptome.</title>
        <authorList>
            <person name="Tanaka T."/>
            <person name="Maeda Y."/>
            <person name="Veluchamy A."/>
            <person name="Tanaka M."/>
            <person name="Abida H."/>
            <person name="Marechal E."/>
            <person name="Bowler C."/>
            <person name="Muto M."/>
            <person name="Sunaga Y."/>
            <person name="Tanaka M."/>
            <person name="Yoshino T."/>
            <person name="Taniguchi T."/>
            <person name="Fukuda Y."/>
            <person name="Nemoto M."/>
            <person name="Matsumoto M."/>
            <person name="Wong P.S."/>
            <person name="Aburatani S."/>
            <person name="Fujibuchi W."/>
        </authorList>
    </citation>
    <scope>NUCLEOTIDE SEQUENCE [LARGE SCALE GENOMIC DNA]</scope>
    <source>
        <strain evidence="8 9">JPCC DA0580</strain>
    </source>
</reference>
<comment type="caution">
    <text evidence="8">The sequence shown here is derived from an EMBL/GenBank/DDBJ whole genome shotgun (WGS) entry which is preliminary data.</text>
</comment>
<sequence length="543" mass="59179">MHRLSDTSNIYSLPLRPTSPSKECGGKKHNRKTRTFLSSSTMLGQLTSRKQHYQTIDTDYNKDAIYKEKEEKEERIMGRLSHFLFGFMYDEDDDLEDWNEYSRMESSMPLYNSLNLCLAAAIATTAAAESAPLTLMTAMSDQFSDLASLSSHTAASAVLGAAMGKFINGPLIDLMGARRIFVHSSLLLCLSLVLLAISQTATMAIVACFLIEFTSTVQWPCVTVILATHYRGSGQYEGGIFITSLGSRMGALLAIPVYTGLLPQWRVVAVSGGWLALVSCSIVYLYVQDAPQQLHAPQNPLTRNKKEEGTLRLLQQVLKENIVPSVRHICGSPTFWWVALAHAGSATVRSSERVLATYFYETGTTASAGLAVYLSLGITLGLVLAGQAFARQSERERKQLVARLYLASIVACYALAAMAVPAIHQMAPDLMKIFQIMAVVVAGFGIAVPLYHIPSLVGATFGCDKGMYAAYTDGVGYGLSSIVWGVIVGGSLQGHHGDGVGWAYGWAAVALLLILSSILMIEFMEYHFCRPRHGGTYETIIFA</sequence>
<feature type="compositionally biased region" description="Polar residues" evidence="5">
    <location>
        <begin position="1"/>
        <end position="11"/>
    </location>
</feature>
<dbReference type="Pfam" id="PF07690">
    <property type="entry name" value="MFS_1"/>
    <property type="match status" value="1"/>
</dbReference>
<dbReference type="InterPro" id="IPR011701">
    <property type="entry name" value="MFS"/>
</dbReference>
<feature type="domain" description="Major facilitator superfamily (MFS) profile" evidence="7">
    <location>
        <begin position="114"/>
        <end position="534"/>
    </location>
</feature>
<keyword evidence="2 6" id="KW-0812">Transmembrane</keyword>
<keyword evidence="4 6" id="KW-0472">Membrane</keyword>
<feature type="transmembrane region" description="Helical" evidence="6">
    <location>
        <begin position="433"/>
        <end position="453"/>
    </location>
</feature>
<comment type="subcellular location">
    <subcellularLocation>
        <location evidence="1">Endomembrane system</location>
        <topology evidence="1">Multi-pass membrane protein</topology>
    </subcellularLocation>
</comment>
<dbReference type="PROSITE" id="PS50850">
    <property type="entry name" value="MFS"/>
    <property type="match status" value="1"/>
</dbReference>
<dbReference type="AlphaFoldDB" id="A0A1Z5K5Y6"/>
<evidence type="ECO:0000256" key="5">
    <source>
        <dbReference type="SAM" id="MobiDB-lite"/>
    </source>
</evidence>
<dbReference type="EMBL" id="BDSP01000170">
    <property type="protein sequence ID" value="GAX21647.1"/>
    <property type="molecule type" value="Genomic_DNA"/>
</dbReference>
<keyword evidence="3 6" id="KW-1133">Transmembrane helix</keyword>
<feature type="transmembrane region" description="Helical" evidence="6">
    <location>
        <begin position="239"/>
        <end position="259"/>
    </location>
</feature>
<dbReference type="InParanoid" id="A0A1Z5K5Y6"/>
<evidence type="ECO:0000256" key="1">
    <source>
        <dbReference type="ARBA" id="ARBA00004127"/>
    </source>
</evidence>
<dbReference type="InterPro" id="IPR036259">
    <property type="entry name" value="MFS_trans_sf"/>
</dbReference>
<dbReference type="GO" id="GO:0061513">
    <property type="term" value="F:glucose 6-phosphate:phosphate antiporter activity"/>
    <property type="evidence" value="ECO:0007669"/>
    <property type="project" value="TreeGrafter"/>
</dbReference>
<dbReference type="PANTHER" id="PTHR43826:SF8">
    <property type="entry name" value="MAJOR FACILITATOR SUPERFAMILY (MFS) PROFILE DOMAIN-CONTAINING PROTEIN"/>
    <property type="match status" value="1"/>
</dbReference>
<dbReference type="Proteomes" id="UP000198406">
    <property type="component" value="Unassembled WGS sequence"/>
</dbReference>
<feature type="transmembrane region" description="Helical" evidence="6">
    <location>
        <begin position="474"/>
        <end position="492"/>
    </location>
</feature>
<dbReference type="Gene3D" id="1.20.1250.20">
    <property type="entry name" value="MFS general substrate transporter like domains"/>
    <property type="match status" value="1"/>
</dbReference>
<feature type="transmembrane region" description="Helical" evidence="6">
    <location>
        <begin position="110"/>
        <end position="128"/>
    </location>
</feature>
<feature type="transmembrane region" description="Helical" evidence="6">
    <location>
        <begin position="368"/>
        <end position="390"/>
    </location>
</feature>
<feature type="region of interest" description="Disordered" evidence="5">
    <location>
        <begin position="1"/>
        <end position="31"/>
    </location>
</feature>
<dbReference type="GO" id="GO:0016020">
    <property type="term" value="C:membrane"/>
    <property type="evidence" value="ECO:0007669"/>
    <property type="project" value="UniProtKB-ARBA"/>
</dbReference>
<dbReference type="GO" id="GO:0012505">
    <property type="term" value="C:endomembrane system"/>
    <property type="evidence" value="ECO:0007669"/>
    <property type="project" value="UniProtKB-SubCell"/>
</dbReference>
<feature type="transmembrane region" description="Helical" evidence="6">
    <location>
        <begin position="265"/>
        <end position="287"/>
    </location>
</feature>
<feature type="transmembrane region" description="Helical" evidence="6">
    <location>
        <begin position="148"/>
        <end position="168"/>
    </location>
</feature>
<protein>
    <recommendedName>
        <fullName evidence="7">Major facilitator superfamily (MFS) profile domain-containing protein</fullName>
    </recommendedName>
</protein>
<dbReference type="PANTHER" id="PTHR43826">
    <property type="entry name" value="GLUCOSE-6-PHOSPHATE EXCHANGER SLC37A4"/>
    <property type="match status" value="1"/>
</dbReference>
<dbReference type="SUPFAM" id="SSF103473">
    <property type="entry name" value="MFS general substrate transporter"/>
    <property type="match status" value="1"/>
</dbReference>
<dbReference type="InterPro" id="IPR020846">
    <property type="entry name" value="MFS_dom"/>
</dbReference>
<dbReference type="OrthoDB" id="194491at2759"/>
<dbReference type="CDD" id="cd06174">
    <property type="entry name" value="MFS"/>
    <property type="match status" value="1"/>
</dbReference>
<dbReference type="GO" id="GO:0035435">
    <property type="term" value="P:phosphate ion transmembrane transport"/>
    <property type="evidence" value="ECO:0007669"/>
    <property type="project" value="TreeGrafter"/>
</dbReference>
<dbReference type="InterPro" id="IPR051337">
    <property type="entry name" value="OPA_Antiporter"/>
</dbReference>
<evidence type="ECO:0000256" key="2">
    <source>
        <dbReference type="ARBA" id="ARBA00022692"/>
    </source>
</evidence>
<evidence type="ECO:0000256" key="4">
    <source>
        <dbReference type="ARBA" id="ARBA00023136"/>
    </source>
</evidence>
<feature type="transmembrane region" description="Helical" evidence="6">
    <location>
        <begin position="504"/>
        <end position="523"/>
    </location>
</feature>
<evidence type="ECO:0000313" key="8">
    <source>
        <dbReference type="EMBL" id="GAX21647.1"/>
    </source>
</evidence>
<keyword evidence="9" id="KW-1185">Reference proteome</keyword>
<name>A0A1Z5K5Y6_FISSO</name>
<proteinExistence type="predicted"/>
<evidence type="ECO:0000259" key="7">
    <source>
        <dbReference type="PROSITE" id="PS50850"/>
    </source>
</evidence>
<evidence type="ECO:0000256" key="6">
    <source>
        <dbReference type="SAM" id="Phobius"/>
    </source>
</evidence>
<organism evidence="8 9">
    <name type="scientific">Fistulifera solaris</name>
    <name type="common">Oleaginous diatom</name>
    <dbReference type="NCBI Taxonomy" id="1519565"/>
    <lineage>
        <taxon>Eukaryota</taxon>
        <taxon>Sar</taxon>
        <taxon>Stramenopiles</taxon>
        <taxon>Ochrophyta</taxon>
        <taxon>Bacillariophyta</taxon>
        <taxon>Bacillariophyceae</taxon>
        <taxon>Bacillariophycidae</taxon>
        <taxon>Naviculales</taxon>
        <taxon>Naviculaceae</taxon>
        <taxon>Fistulifera</taxon>
    </lineage>
</organism>
<feature type="transmembrane region" description="Helical" evidence="6">
    <location>
        <begin position="402"/>
        <end position="427"/>
    </location>
</feature>
<evidence type="ECO:0000256" key="3">
    <source>
        <dbReference type="ARBA" id="ARBA00022989"/>
    </source>
</evidence>
<feature type="transmembrane region" description="Helical" evidence="6">
    <location>
        <begin position="180"/>
        <end position="197"/>
    </location>
</feature>
<gene>
    <name evidence="8" type="ORF">FisN_29Hh084</name>
</gene>
<accession>A0A1Z5K5Y6</accession>